<evidence type="ECO:0000313" key="2">
    <source>
        <dbReference type="Proteomes" id="UP000663929"/>
    </source>
</evidence>
<gene>
    <name evidence="1" type="ORF">J3U87_16725</name>
</gene>
<dbReference type="AlphaFoldDB" id="A0A8A4TYR9"/>
<name>A0A8A4TYR9_SULCO</name>
<dbReference type="RefSeq" id="WP_237384191.1">
    <property type="nucleotide sequence ID" value="NZ_CP071793.1"/>
</dbReference>
<evidence type="ECO:0000313" key="1">
    <source>
        <dbReference type="EMBL" id="QTD54092.1"/>
    </source>
</evidence>
<dbReference type="EMBL" id="CP071793">
    <property type="protein sequence ID" value="QTD54092.1"/>
    <property type="molecule type" value="Genomic_DNA"/>
</dbReference>
<organism evidence="1 2">
    <name type="scientific">Sulfidibacter corallicola</name>
    <dbReference type="NCBI Taxonomy" id="2818388"/>
    <lineage>
        <taxon>Bacteria</taxon>
        <taxon>Pseudomonadati</taxon>
        <taxon>Acidobacteriota</taxon>
        <taxon>Holophagae</taxon>
        <taxon>Acanthopleuribacterales</taxon>
        <taxon>Acanthopleuribacteraceae</taxon>
        <taxon>Sulfidibacter</taxon>
    </lineage>
</organism>
<dbReference type="GO" id="GO:0030254">
    <property type="term" value="P:protein secretion by the type III secretion system"/>
    <property type="evidence" value="ECO:0007669"/>
    <property type="project" value="InterPro"/>
</dbReference>
<accession>A0A8A4TYR9</accession>
<protein>
    <submittedName>
        <fullName evidence="1">Type III secretion system chaperone</fullName>
    </submittedName>
</protein>
<dbReference type="InterPro" id="IPR010261">
    <property type="entry name" value="Tir_chaperone"/>
</dbReference>
<dbReference type="Proteomes" id="UP000663929">
    <property type="component" value="Chromosome"/>
</dbReference>
<dbReference type="SUPFAM" id="SSF69635">
    <property type="entry name" value="Type III secretory system chaperone-like"/>
    <property type="match status" value="1"/>
</dbReference>
<keyword evidence="2" id="KW-1185">Reference proteome</keyword>
<sequence>MSDAFAKVNTWLAELGQPGTPSLALDPDGRLGFQVDRHQPCFLQVDVGDALLHWFLPVCDLPRSSKGRTQTMATCLQLYYLKQQTCGAHLGMSFDERHILLLYARSLELMDRLSFINITGQLVTTNHALRVALDAPAPSTSSDADPFRMLGRLV</sequence>
<dbReference type="KEGG" id="scor:J3U87_16725"/>
<proteinExistence type="predicted"/>
<reference evidence="1" key="1">
    <citation type="submission" date="2021-03" db="EMBL/GenBank/DDBJ databases">
        <title>Acanthopleuribacteraceae sp. M133.</title>
        <authorList>
            <person name="Wang G."/>
        </authorList>
    </citation>
    <scope>NUCLEOTIDE SEQUENCE</scope>
    <source>
        <strain evidence="1">M133</strain>
    </source>
</reference>
<dbReference type="Pfam" id="PF05932">
    <property type="entry name" value="CesT"/>
    <property type="match status" value="1"/>
</dbReference>
<dbReference type="Gene3D" id="3.30.1460.10">
    <property type="match status" value="1"/>
</dbReference>